<dbReference type="Proteomes" id="UP001519272">
    <property type="component" value="Unassembled WGS sequence"/>
</dbReference>
<dbReference type="EMBL" id="JAGGKG010000020">
    <property type="protein sequence ID" value="MBP1906978.1"/>
    <property type="molecule type" value="Genomic_DNA"/>
</dbReference>
<dbReference type="PROSITE" id="PS51272">
    <property type="entry name" value="SLH"/>
    <property type="match status" value="3"/>
</dbReference>
<evidence type="ECO:0000259" key="1">
    <source>
        <dbReference type="PROSITE" id="PS51272"/>
    </source>
</evidence>
<evidence type="ECO:0000313" key="2">
    <source>
        <dbReference type="EMBL" id="MBP1906978.1"/>
    </source>
</evidence>
<evidence type="ECO:0000313" key="3">
    <source>
        <dbReference type="Proteomes" id="UP001519272"/>
    </source>
</evidence>
<sequence length="1320" mass="144813">MQRMKKSLVWLTLFSMIIALFPVGLISTAEAASATYFIPNDQELLKTANDGANIENSENPRGKVKIVNTPTLSISGAYSKLSKDSLSGEVELLTWDSINSNWQANKQFATNATVTADESNNNRFIASGVTLFPGLNRITLKGKFGNAEGSDVFYVLYDKIPYFTKLTLTGSGLGNEINLDEDTRVISRNPMVSISGEVYNANKVTVAVNDGKEISTDVFNNLMGSSPVSLTEGLNKLKITFTNGSDSFSVTREVYYFTNDNPFVGVYVGNDSGGYTNILNTVPNIKKGNRTSADYIVQVMLPYNSAKPEDEFFAQDNHRVTVGGTEYTLGTGPNTYEILSSKLFNDAGQIDPKPATTEKETIINDATGPAYRQITLRLHAVPFTSDVLQRPQIEIDYSRVGTDTPAVYKTKAKIAPSFNLSDQATITSINYLPDFDESNLNIANRQPINGAVITKSPYYIEVTTDSAVSGTFNLSYLPGGKAIAQTPVAGTIAGLGTNSKVYKVTESASGEKRIQAQYADPNGTLPKEFSVSFSTAAGIIISNLVDGQSYEVDSNQTGSINVMGEYSNSVKWEQKEYFANGIPGDKTLPVADAGFSVDIAINPVSGPLTMGENVIEFKGIYLDYLNNKVPVSKKVRIYISDKNISSITQFSPGKVISNTSQDTPFPTSLTDDTKKMEVVNFLKLPKEFSFNDDKYTTNLDEYTVVIRGGNASKLNLSLGSSKIFELDIPSAAVENPTPLIKDDYKYELVGSQKDFVIRISNSDSSKGAFRFDRGVTGTHVYSLELINAAGARISQRLEINRELTGYRIISPIATTGDQIIVNKNFVRFEIEAEGASKVIIGKEEATRRTEAGMTDRFTYDYVGLKPDKLNSIKIQIVRTGANINDSINVYYTGSVGIDTQYMAEKVSNKYTAFNKALTLNFPKGTIMQSINRSNPQSKERKFYPNNKLLFGIADPRNGVVERVDDEGRYYGNYIDPNNSLLASYFANFTTTAQTFNFTRISDIYWINGGLGELGDLQATNGVAPYSVHGFFTSTELGQREIVPSQRGTLTIAYDKNVVSDAGTQVTVFKYTDKGGRGLWERVPGTVNTSQNTVTIPFDEFGYYAVYKLNRSFSDITNHPWARNILNALYSKGIMDYLRADAFGADDQTTRGEFATLLVKGLSLPINADNSQQAFFDVPFGTKTTTWDYEHLETAARAGIITGKVEGFFSPNMPITRQEAAVMIARAAKLKLDTNDDKLAAKLAKSYLDSGKIEYYARPSVQAVSSAKIMSGSPVTLQGAKKASYNFNPTGNMTRAEAGKIAVELFKKNKSTKDMFPKNFN</sequence>
<gene>
    <name evidence="2" type="ORF">J2Z32_003643</name>
</gene>
<feature type="domain" description="SLH" evidence="1">
    <location>
        <begin position="1174"/>
        <end position="1237"/>
    </location>
</feature>
<reference evidence="2 3" key="1">
    <citation type="submission" date="2021-03" db="EMBL/GenBank/DDBJ databases">
        <title>Genomic Encyclopedia of Type Strains, Phase IV (KMG-IV): sequencing the most valuable type-strain genomes for metagenomic binning, comparative biology and taxonomic classification.</title>
        <authorList>
            <person name="Goeker M."/>
        </authorList>
    </citation>
    <scope>NUCLEOTIDE SEQUENCE [LARGE SCALE GENOMIC DNA]</scope>
    <source>
        <strain evidence="2 3">DSM 14349</strain>
    </source>
</reference>
<name>A0ABS4FWL4_9BACL</name>
<dbReference type="RefSeq" id="WP_210090565.1">
    <property type="nucleotide sequence ID" value="NZ_JAGGKG010000020.1"/>
</dbReference>
<dbReference type="Pfam" id="PF00395">
    <property type="entry name" value="SLH"/>
    <property type="match status" value="3"/>
</dbReference>
<comment type="caution">
    <text evidence="2">The sequence shown here is derived from an EMBL/GenBank/DDBJ whole genome shotgun (WGS) entry which is preliminary data.</text>
</comment>
<proteinExistence type="predicted"/>
<keyword evidence="3" id="KW-1185">Reference proteome</keyword>
<organism evidence="2 3">
    <name type="scientific">Paenibacillus turicensis</name>
    <dbReference type="NCBI Taxonomy" id="160487"/>
    <lineage>
        <taxon>Bacteria</taxon>
        <taxon>Bacillati</taxon>
        <taxon>Bacillota</taxon>
        <taxon>Bacilli</taxon>
        <taxon>Bacillales</taxon>
        <taxon>Paenibacillaceae</taxon>
        <taxon>Paenibacillus</taxon>
    </lineage>
</organism>
<accession>A0ABS4FWL4</accession>
<feature type="domain" description="SLH" evidence="1">
    <location>
        <begin position="1243"/>
        <end position="1315"/>
    </location>
</feature>
<feature type="domain" description="SLH" evidence="1">
    <location>
        <begin position="1108"/>
        <end position="1171"/>
    </location>
</feature>
<dbReference type="InterPro" id="IPR001119">
    <property type="entry name" value="SLH_dom"/>
</dbReference>
<protein>
    <recommendedName>
        <fullName evidence="1">SLH domain-containing protein</fullName>
    </recommendedName>
</protein>